<proteinExistence type="predicted"/>
<feature type="compositionally biased region" description="Basic and acidic residues" evidence="1">
    <location>
        <begin position="27"/>
        <end position="40"/>
    </location>
</feature>
<evidence type="ECO:0000313" key="3">
    <source>
        <dbReference type="Proteomes" id="UP000075714"/>
    </source>
</evidence>
<gene>
    <name evidence="2" type="ORF">GPECTOR_7g1191</name>
</gene>
<feature type="region of interest" description="Disordered" evidence="1">
    <location>
        <begin position="1"/>
        <end position="114"/>
    </location>
</feature>
<dbReference type="AlphaFoldDB" id="A0A150GTV8"/>
<dbReference type="Proteomes" id="UP000075714">
    <property type="component" value="Unassembled WGS sequence"/>
</dbReference>
<name>A0A150GTV8_GONPE</name>
<evidence type="ECO:0000256" key="1">
    <source>
        <dbReference type="SAM" id="MobiDB-lite"/>
    </source>
</evidence>
<keyword evidence="3" id="KW-1185">Reference proteome</keyword>
<feature type="compositionally biased region" description="Low complexity" evidence="1">
    <location>
        <begin position="8"/>
        <end position="26"/>
    </location>
</feature>
<accession>A0A150GTV8</accession>
<organism evidence="2 3">
    <name type="scientific">Gonium pectorale</name>
    <name type="common">Green alga</name>
    <dbReference type="NCBI Taxonomy" id="33097"/>
    <lineage>
        <taxon>Eukaryota</taxon>
        <taxon>Viridiplantae</taxon>
        <taxon>Chlorophyta</taxon>
        <taxon>core chlorophytes</taxon>
        <taxon>Chlorophyceae</taxon>
        <taxon>CS clade</taxon>
        <taxon>Chlamydomonadales</taxon>
        <taxon>Volvocaceae</taxon>
        <taxon>Gonium</taxon>
    </lineage>
</organism>
<dbReference type="EMBL" id="LSYV01000008">
    <property type="protein sequence ID" value="KXZ53297.1"/>
    <property type="molecule type" value="Genomic_DNA"/>
</dbReference>
<protein>
    <submittedName>
        <fullName evidence="2">Uncharacterized protein</fullName>
    </submittedName>
</protein>
<sequence>MINYPEDAGAPAAARSSRPTGHAASRAAERAAGDSEDQHGSRGGSPGGAHANVHGSPRAPGSVLGGFTESAPVPLSAMMERGLERVMGHHPAGPQEVAQERPGGAPDGQCNHRG</sequence>
<reference evidence="3" key="1">
    <citation type="journal article" date="2016" name="Nat. Commun.">
        <title>The Gonium pectorale genome demonstrates co-option of cell cycle regulation during the evolution of multicellularity.</title>
        <authorList>
            <person name="Hanschen E.R."/>
            <person name="Marriage T.N."/>
            <person name="Ferris P.J."/>
            <person name="Hamaji T."/>
            <person name="Toyoda A."/>
            <person name="Fujiyama A."/>
            <person name="Neme R."/>
            <person name="Noguchi H."/>
            <person name="Minakuchi Y."/>
            <person name="Suzuki M."/>
            <person name="Kawai-Toyooka H."/>
            <person name="Smith D.R."/>
            <person name="Sparks H."/>
            <person name="Anderson J."/>
            <person name="Bakaric R."/>
            <person name="Luria V."/>
            <person name="Karger A."/>
            <person name="Kirschner M.W."/>
            <person name="Durand P.M."/>
            <person name="Michod R.E."/>
            <person name="Nozaki H."/>
            <person name="Olson B.J."/>
        </authorList>
    </citation>
    <scope>NUCLEOTIDE SEQUENCE [LARGE SCALE GENOMIC DNA]</scope>
    <source>
        <strain evidence="3">NIES-2863</strain>
    </source>
</reference>
<comment type="caution">
    <text evidence="2">The sequence shown here is derived from an EMBL/GenBank/DDBJ whole genome shotgun (WGS) entry which is preliminary data.</text>
</comment>
<evidence type="ECO:0000313" key="2">
    <source>
        <dbReference type="EMBL" id="KXZ53297.1"/>
    </source>
</evidence>